<feature type="region of interest" description="Disordered" evidence="2">
    <location>
        <begin position="1"/>
        <end position="75"/>
    </location>
</feature>
<keyword evidence="4" id="KW-1185">Reference proteome</keyword>
<evidence type="ECO:0000313" key="3">
    <source>
        <dbReference type="EMBL" id="CAC5385087.1"/>
    </source>
</evidence>
<feature type="coiled-coil region" evidence="1">
    <location>
        <begin position="159"/>
        <end position="193"/>
    </location>
</feature>
<protein>
    <recommendedName>
        <fullName evidence="5">Reverse transcriptase domain-containing protein</fullName>
    </recommendedName>
</protein>
<evidence type="ECO:0000256" key="1">
    <source>
        <dbReference type="SAM" id="Coils"/>
    </source>
</evidence>
<name>A0A6J8BRX6_MYTCO</name>
<organism evidence="3 4">
    <name type="scientific">Mytilus coruscus</name>
    <name type="common">Sea mussel</name>
    <dbReference type="NCBI Taxonomy" id="42192"/>
    <lineage>
        <taxon>Eukaryota</taxon>
        <taxon>Metazoa</taxon>
        <taxon>Spiralia</taxon>
        <taxon>Lophotrochozoa</taxon>
        <taxon>Mollusca</taxon>
        <taxon>Bivalvia</taxon>
        <taxon>Autobranchia</taxon>
        <taxon>Pteriomorphia</taxon>
        <taxon>Mytilida</taxon>
        <taxon>Mytiloidea</taxon>
        <taxon>Mytilidae</taxon>
        <taxon>Mytilinae</taxon>
        <taxon>Mytilus</taxon>
    </lineage>
</organism>
<dbReference type="EMBL" id="CACVKT020003687">
    <property type="protein sequence ID" value="CAC5385087.1"/>
    <property type="molecule type" value="Genomic_DNA"/>
</dbReference>
<keyword evidence="1" id="KW-0175">Coiled coil</keyword>
<accession>A0A6J8BRX6</accession>
<dbReference type="AlphaFoldDB" id="A0A6J8BRX6"/>
<proteinExistence type="predicted"/>
<dbReference type="PANTHER" id="PTHR19446">
    <property type="entry name" value="REVERSE TRANSCRIPTASES"/>
    <property type="match status" value="1"/>
</dbReference>
<dbReference type="Proteomes" id="UP000507470">
    <property type="component" value="Unassembled WGS sequence"/>
</dbReference>
<sequence>MGCSVTPILERRKGQPDETEEEINQETHHSVQHLHVQEEEVMEENEAQDHGNLNSQQEREKYQGKEGDPPTPRIKWPTAASKKEWIQFDEDASKVLQSALAGDVDRKIKAMSTIIYAMGKDRFGVEEQKKGKSQAMKENRRVSEIAELRKDQRKLTKCFKKAELHEQKALKELRDVNRERIQTLRRAENLRKNRRERARKRSQFTANPIGFVKKLLGDKRSGRLDCPKEEVEQYLRDTHSDPDREQELGDQHRLVSPDEPTVEFDMSEPKLHEVMSTLKKARAASAPGPNGIPYRVYNCPNLAKQLWRLIKVIWRRYRLPDEWLNQMVILFQRRKILKS</sequence>
<gene>
    <name evidence="3" type="ORF">MCOR_20666</name>
</gene>
<evidence type="ECO:0000313" key="4">
    <source>
        <dbReference type="Proteomes" id="UP000507470"/>
    </source>
</evidence>
<evidence type="ECO:0000256" key="2">
    <source>
        <dbReference type="SAM" id="MobiDB-lite"/>
    </source>
</evidence>
<feature type="compositionally biased region" description="Basic and acidic residues" evidence="2">
    <location>
        <begin position="57"/>
        <end position="68"/>
    </location>
</feature>
<reference evidence="3 4" key="1">
    <citation type="submission" date="2020-06" db="EMBL/GenBank/DDBJ databases">
        <authorList>
            <person name="Li R."/>
            <person name="Bekaert M."/>
        </authorList>
    </citation>
    <scope>NUCLEOTIDE SEQUENCE [LARGE SCALE GENOMIC DNA]</scope>
    <source>
        <strain evidence="4">wild</strain>
    </source>
</reference>
<evidence type="ECO:0008006" key="5">
    <source>
        <dbReference type="Google" id="ProtNLM"/>
    </source>
</evidence>
<dbReference type="OrthoDB" id="6202495at2759"/>